<evidence type="ECO:0000313" key="3">
    <source>
        <dbReference type="EMBL" id="PAV22353.1"/>
    </source>
</evidence>
<dbReference type="AlphaFoldDB" id="A0A286URX1"/>
<dbReference type="STRING" id="2282107.A0A286URX1"/>
<name>A0A286URX1_9AGAM</name>
<dbReference type="GO" id="GO:0000460">
    <property type="term" value="P:maturation of 5.8S rRNA"/>
    <property type="evidence" value="ECO:0007669"/>
    <property type="project" value="TreeGrafter"/>
</dbReference>
<dbReference type="GO" id="GO:0000470">
    <property type="term" value="P:maturation of LSU-rRNA"/>
    <property type="evidence" value="ECO:0007669"/>
    <property type="project" value="TreeGrafter"/>
</dbReference>
<dbReference type="GO" id="GO:0030687">
    <property type="term" value="C:preribosome, large subunit precursor"/>
    <property type="evidence" value="ECO:0007669"/>
    <property type="project" value="TreeGrafter"/>
</dbReference>
<dbReference type="PANTHER" id="PTHR13245">
    <property type="entry name" value="RRP15-LIKE PROTEIN"/>
    <property type="match status" value="1"/>
</dbReference>
<protein>
    <recommendedName>
        <fullName evidence="5">Rrp15p-domain-containing protein</fullName>
    </recommendedName>
</protein>
<comment type="caution">
    <text evidence="3">The sequence shown here is derived from an EMBL/GenBank/DDBJ whole genome shotgun (WGS) entry which is preliminary data.</text>
</comment>
<proteinExistence type="inferred from homology"/>
<gene>
    <name evidence="3" type="ORF">PNOK_0231000</name>
</gene>
<dbReference type="Pfam" id="PF07890">
    <property type="entry name" value="Rrp15p"/>
    <property type="match status" value="1"/>
</dbReference>
<accession>A0A286URX1</accession>
<feature type="compositionally biased region" description="Acidic residues" evidence="2">
    <location>
        <begin position="47"/>
        <end position="63"/>
    </location>
</feature>
<feature type="region of interest" description="Disordered" evidence="2">
    <location>
        <begin position="178"/>
        <end position="226"/>
    </location>
</feature>
<feature type="compositionally biased region" description="Polar residues" evidence="2">
    <location>
        <begin position="11"/>
        <end position="25"/>
    </location>
</feature>
<evidence type="ECO:0000256" key="1">
    <source>
        <dbReference type="ARBA" id="ARBA00007462"/>
    </source>
</evidence>
<organism evidence="3 4">
    <name type="scientific">Pyrrhoderma noxium</name>
    <dbReference type="NCBI Taxonomy" id="2282107"/>
    <lineage>
        <taxon>Eukaryota</taxon>
        <taxon>Fungi</taxon>
        <taxon>Dikarya</taxon>
        <taxon>Basidiomycota</taxon>
        <taxon>Agaricomycotina</taxon>
        <taxon>Agaricomycetes</taxon>
        <taxon>Hymenochaetales</taxon>
        <taxon>Hymenochaetaceae</taxon>
        <taxon>Pyrrhoderma</taxon>
    </lineage>
</organism>
<comment type="similarity">
    <text evidence="1">Belongs to the RRP15 family.</text>
</comment>
<keyword evidence="4" id="KW-1185">Reference proteome</keyword>
<dbReference type="Proteomes" id="UP000217199">
    <property type="component" value="Unassembled WGS sequence"/>
</dbReference>
<dbReference type="PANTHER" id="PTHR13245:SF14">
    <property type="entry name" value="RRP15-LIKE PROTEIN"/>
    <property type="match status" value="1"/>
</dbReference>
<feature type="compositionally biased region" description="Acidic residues" evidence="2">
    <location>
        <begin position="28"/>
        <end position="39"/>
    </location>
</feature>
<sequence length="241" mass="25957">MSLAKRRKVSDNSTNVDQDTGSVASRSDDEERGYEDIDSEGPSSQNEEADSSGDESPDTDEEIANAQRQMKSKKTQKRKRRATSPSHFGAALESLLNTNAPSAAPLALKPSVTKRRADEALEIKAKKLLEGEKKEKEEKNHVADVIGGWGGESERSLRKVAQRGVVKLFNAIQQTQAAAAAEAEETKAQRGSGKPTLPAPKFEGKGKKKKAGPPPSTKAESTLNQDAFLQMIRSGGIVSRS</sequence>
<evidence type="ECO:0000256" key="2">
    <source>
        <dbReference type="SAM" id="MobiDB-lite"/>
    </source>
</evidence>
<reference evidence="3 4" key="1">
    <citation type="journal article" date="2017" name="Mol. Ecol.">
        <title>Comparative and population genomic landscape of Phellinus noxius: A hypervariable fungus causing root rot in trees.</title>
        <authorList>
            <person name="Chung C.L."/>
            <person name="Lee T.J."/>
            <person name="Akiba M."/>
            <person name="Lee H.H."/>
            <person name="Kuo T.H."/>
            <person name="Liu D."/>
            <person name="Ke H.M."/>
            <person name="Yokoi T."/>
            <person name="Roa M.B."/>
            <person name="Lu M.J."/>
            <person name="Chang Y.Y."/>
            <person name="Ann P.J."/>
            <person name="Tsai J.N."/>
            <person name="Chen C.Y."/>
            <person name="Tzean S.S."/>
            <person name="Ota Y."/>
            <person name="Hattori T."/>
            <person name="Sahashi N."/>
            <person name="Liou R.F."/>
            <person name="Kikuchi T."/>
            <person name="Tsai I.J."/>
        </authorList>
    </citation>
    <scope>NUCLEOTIDE SEQUENCE [LARGE SCALE GENOMIC DNA]</scope>
    <source>
        <strain evidence="3 4">FFPRI411160</strain>
    </source>
</reference>
<dbReference type="OrthoDB" id="20949at2759"/>
<evidence type="ECO:0000313" key="4">
    <source>
        <dbReference type="Proteomes" id="UP000217199"/>
    </source>
</evidence>
<dbReference type="InterPro" id="IPR012459">
    <property type="entry name" value="Rrp15"/>
</dbReference>
<feature type="compositionally biased region" description="Basic residues" evidence="2">
    <location>
        <begin position="70"/>
        <end position="82"/>
    </location>
</feature>
<dbReference type="EMBL" id="NBII01000002">
    <property type="protein sequence ID" value="PAV22353.1"/>
    <property type="molecule type" value="Genomic_DNA"/>
</dbReference>
<evidence type="ECO:0008006" key="5">
    <source>
        <dbReference type="Google" id="ProtNLM"/>
    </source>
</evidence>
<feature type="region of interest" description="Disordered" evidence="2">
    <location>
        <begin position="1"/>
        <end position="88"/>
    </location>
</feature>
<dbReference type="InParanoid" id="A0A286URX1"/>